<accession>A0A0A8XQD0</accession>
<reference evidence="1" key="2">
    <citation type="journal article" date="2015" name="Data Brief">
        <title>Shoot transcriptome of the giant reed, Arundo donax.</title>
        <authorList>
            <person name="Barrero R.A."/>
            <person name="Guerrero F.D."/>
            <person name="Moolhuijzen P."/>
            <person name="Goolsby J.A."/>
            <person name="Tidwell J."/>
            <person name="Bellgard S.E."/>
            <person name="Bellgard M.I."/>
        </authorList>
    </citation>
    <scope>NUCLEOTIDE SEQUENCE</scope>
    <source>
        <tissue evidence="1">Shoot tissue taken approximately 20 cm above the soil surface</tissue>
    </source>
</reference>
<protein>
    <recommendedName>
        <fullName evidence="2">Aberrant root formation protein 4</fullName>
    </recommendedName>
</protein>
<dbReference type="Pfam" id="PF08568">
    <property type="entry name" value="Kinetochor_Ybp2"/>
    <property type="match status" value="1"/>
</dbReference>
<evidence type="ECO:0000313" key="1">
    <source>
        <dbReference type="EMBL" id="JAD14898.1"/>
    </source>
</evidence>
<dbReference type="PANTHER" id="PTHR15430">
    <property type="entry name" value="GLOMULIN"/>
    <property type="match status" value="1"/>
</dbReference>
<reference evidence="1" key="1">
    <citation type="submission" date="2014-09" db="EMBL/GenBank/DDBJ databases">
        <authorList>
            <person name="Magalhaes I.L.F."/>
            <person name="Oliveira U."/>
            <person name="Santos F.R."/>
            <person name="Vidigal T.H.D.A."/>
            <person name="Brescovit A.D."/>
            <person name="Santos A.J."/>
        </authorList>
    </citation>
    <scope>NUCLEOTIDE SEQUENCE</scope>
    <source>
        <tissue evidence="1">Shoot tissue taken approximately 20 cm above the soil surface</tissue>
    </source>
</reference>
<dbReference type="EMBL" id="GBRH01282997">
    <property type="protein sequence ID" value="JAD14898.1"/>
    <property type="molecule type" value="Transcribed_RNA"/>
</dbReference>
<dbReference type="InterPro" id="IPR013877">
    <property type="entry name" value="YAP-bd/ALF4/Glomulin"/>
</dbReference>
<dbReference type="GO" id="GO:0055105">
    <property type="term" value="F:ubiquitin-protein transferase inhibitor activity"/>
    <property type="evidence" value="ECO:0007669"/>
    <property type="project" value="TreeGrafter"/>
</dbReference>
<sequence>MHATVSECDEELGSAAIDLFSAALGIGNAIQEMCKAMVNKNKEDLCAILGLYSLQNIALISRSKQRNILSACGSVVLKHSRFLTFCEFTYSGLLTGNSVTVAIDKLSKEEDVDLADCFSYAMDGAILSVVWTCMYDDMSEYAGEEFELALKEVQDNHMKKWEAINMLKYVLSSISYPWIIKSHSINLLLTLADGNHIEEINSHVDFTSYAPHIFATLKAIENVVMAAPEALMRKKAFAALKKVISMVPSSQRFDILHALINNSMSPSLTGILLDLVREEVLRESRRADKDCVESDGLQAPGELPYWASHALDLVEQIMKPPEGGPPCLPDHSEQVLSALNLLRLILIIDSRESGLGKLFREETLRKVHSEWLIPLRPIVAIVQSENEKDDSEIGNQMVCSLNPVQLVLYRCIELVEEKMKGR</sequence>
<dbReference type="AlphaFoldDB" id="A0A0A8XQD0"/>
<proteinExistence type="predicted"/>
<organism evidence="1">
    <name type="scientific">Arundo donax</name>
    <name type="common">Giant reed</name>
    <name type="synonym">Donax arundinaceus</name>
    <dbReference type="NCBI Taxonomy" id="35708"/>
    <lineage>
        <taxon>Eukaryota</taxon>
        <taxon>Viridiplantae</taxon>
        <taxon>Streptophyta</taxon>
        <taxon>Embryophyta</taxon>
        <taxon>Tracheophyta</taxon>
        <taxon>Spermatophyta</taxon>
        <taxon>Magnoliopsida</taxon>
        <taxon>Liliopsida</taxon>
        <taxon>Poales</taxon>
        <taxon>Poaceae</taxon>
        <taxon>PACMAD clade</taxon>
        <taxon>Arundinoideae</taxon>
        <taxon>Arundineae</taxon>
        <taxon>Arundo</taxon>
    </lineage>
</organism>
<dbReference type="PANTHER" id="PTHR15430:SF1">
    <property type="entry name" value="GLOMULIN"/>
    <property type="match status" value="1"/>
</dbReference>
<dbReference type="InterPro" id="IPR019516">
    <property type="entry name" value="Glomulin/ALF4"/>
</dbReference>
<name>A0A0A8XQD0_ARUDO</name>
<evidence type="ECO:0008006" key="2">
    <source>
        <dbReference type="Google" id="ProtNLM"/>
    </source>
</evidence>
<dbReference type="GO" id="GO:0005737">
    <property type="term" value="C:cytoplasm"/>
    <property type="evidence" value="ECO:0007669"/>
    <property type="project" value="TreeGrafter"/>
</dbReference>